<organism evidence="1 2">
    <name type="scientific">Rhizobium azibense</name>
    <dbReference type="NCBI Taxonomy" id="1136135"/>
    <lineage>
        <taxon>Bacteria</taxon>
        <taxon>Pseudomonadati</taxon>
        <taxon>Pseudomonadota</taxon>
        <taxon>Alphaproteobacteria</taxon>
        <taxon>Hyphomicrobiales</taxon>
        <taxon>Rhizobiaceae</taxon>
        <taxon>Rhizobium/Agrobacterium group</taxon>
        <taxon>Rhizobium</taxon>
    </lineage>
</organism>
<evidence type="ECO:0000313" key="2">
    <source>
        <dbReference type="Proteomes" id="UP000295507"/>
    </source>
</evidence>
<dbReference type="EMBL" id="SMBK01000028">
    <property type="protein sequence ID" value="TCU31419.1"/>
    <property type="molecule type" value="Genomic_DNA"/>
</dbReference>
<feature type="non-terminal residue" evidence="1">
    <location>
        <position position="1"/>
    </location>
</feature>
<dbReference type="AlphaFoldDB" id="A0A4R3RBL4"/>
<gene>
    <name evidence="1" type="ORF">EV129_12845</name>
</gene>
<name>A0A4R3RBL4_9HYPH</name>
<protein>
    <recommendedName>
        <fullName evidence="3">UDP-glucose/GDP-mannose dehydrogenase family protein</fullName>
    </recommendedName>
</protein>
<reference evidence="1 2" key="1">
    <citation type="submission" date="2019-03" db="EMBL/GenBank/DDBJ databases">
        <title>Genomic Encyclopedia of Type Strains, Phase IV (KMG-V): Genome sequencing to study the core and pangenomes of soil and plant-associated prokaryotes.</title>
        <authorList>
            <person name="Whitman W."/>
        </authorList>
    </citation>
    <scope>NUCLEOTIDE SEQUENCE [LARGE SCALE GENOMIC DNA]</scope>
    <source>
        <strain evidence="1 2">IE4868</strain>
    </source>
</reference>
<accession>A0A4R3RBL4</accession>
<evidence type="ECO:0008006" key="3">
    <source>
        <dbReference type="Google" id="ProtNLM"/>
    </source>
</evidence>
<evidence type="ECO:0000313" key="1">
    <source>
        <dbReference type="EMBL" id="TCU31419.1"/>
    </source>
</evidence>
<dbReference type="Gene3D" id="3.40.50.720">
    <property type="entry name" value="NAD(P)-binding Rossmann-like Domain"/>
    <property type="match status" value="1"/>
</dbReference>
<sequence length="37" mass="4184">TTMKNPVVVDLRNIYPVAEITRHGFSHFAVGKKTERA</sequence>
<proteinExistence type="predicted"/>
<comment type="caution">
    <text evidence="1">The sequence shown here is derived from an EMBL/GenBank/DDBJ whole genome shotgun (WGS) entry which is preliminary data.</text>
</comment>
<dbReference type="Proteomes" id="UP000295507">
    <property type="component" value="Unassembled WGS sequence"/>
</dbReference>